<evidence type="ECO:0000313" key="2">
    <source>
        <dbReference type="Proteomes" id="UP000398389"/>
    </source>
</evidence>
<keyword evidence="2" id="KW-1185">Reference proteome</keyword>
<dbReference type="SUPFAM" id="SSF52047">
    <property type="entry name" value="RNI-like"/>
    <property type="match status" value="1"/>
</dbReference>
<name>A0A5E8C059_9ASCO</name>
<dbReference type="Proteomes" id="UP000398389">
    <property type="component" value="Unassembled WGS sequence"/>
</dbReference>
<sequence length="518" mass="60126">MTVKTGEMSHTDLGKLARAVIHTVDEDRLNNLIKDKDLFDLKTWASDIQFTLKWINAGRVEHGYVAKARRLSRNQTTARHKEKTFTYQLENTITPEPPSTPDWRAVCHNRVMDIEGTYSVLNSSDQQQRGARSLRYYTAKALAPYPENIKPAMLSSCAWKEGWMHVWTGCQKRGEDSYNVFKMFADEFAHEPDFSCHEDQIYGGLFLSKFEITQFNDLSVYASKARLETYGGVRRFYLQNRLIKTCKRHRFEFLPHDTNIFSLSKSLSSQKFDFITLLDLSGKHFNRSCYLQIITLPHLIGLDVTACQIDRNILFCWMLAIRNGLWKSLRLLCIGQNDISGVISLLVMCPTLTYIESDQNIDVITETRGQWERRHKLYDTVARAYGRGNVNKPNAPRFSRSLFPRHFGIGQKYAMLKQLYADFKKYPPLSSGNNVPLIVNPEFSVKQVQNEKHIIQEFEIGKPPQKQTLVQKNFDPIMDLWVDESSGANYQMNSSYIQEFFRRRHSSRVLDLERRPSP</sequence>
<dbReference type="OrthoDB" id="10647949at2759"/>
<dbReference type="EMBL" id="CABVLU010000004">
    <property type="protein sequence ID" value="VVT57084.1"/>
    <property type="molecule type" value="Genomic_DNA"/>
</dbReference>
<dbReference type="GeneID" id="43584340"/>
<evidence type="ECO:0000313" key="1">
    <source>
        <dbReference type="EMBL" id="VVT57084.1"/>
    </source>
</evidence>
<protein>
    <submittedName>
        <fullName evidence="1">Uncharacterized protein</fullName>
    </submittedName>
</protein>
<gene>
    <name evidence="1" type="ORF">SAPINGB_P005526</name>
</gene>
<dbReference type="AlphaFoldDB" id="A0A5E8C059"/>
<organism evidence="1 2">
    <name type="scientific">Magnusiomyces paraingens</name>
    <dbReference type="NCBI Taxonomy" id="2606893"/>
    <lineage>
        <taxon>Eukaryota</taxon>
        <taxon>Fungi</taxon>
        <taxon>Dikarya</taxon>
        <taxon>Ascomycota</taxon>
        <taxon>Saccharomycotina</taxon>
        <taxon>Dipodascomycetes</taxon>
        <taxon>Dipodascales</taxon>
        <taxon>Dipodascaceae</taxon>
        <taxon>Magnusiomyces</taxon>
    </lineage>
</organism>
<proteinExistence type="predicted"/>
<accession>A0A5E8C059</accession>
<dbReference type="RefSeq" id="XP_031856131.1">
    <property type="nucleotide sequence ID" value="XM_032000240.1"/>
</dbReference>
<reference evidence="1 2" key="1">
    <citation type="submission" date="2019-09" db="EMBL/GenBank/DDBJ databases">
        <authorList>
            <person name="Brejova B."/>
        </authorList>
    </citation>
    <scope>NUCLEOTIDE SEQUENCE [LARGE SCALE GENOMIC DNA]</scope>
</reference>